<sequence length="120" mass="13676">MERTRHRSTAVQSYKRPSDELLQKVTNVLQTQKSPIASEEEVESNKVVVKTKCVNKEQRKDLSSKVQAGALVQTDMYLFLTNKDYPRNNNMRPGTWREAVMALHCEMATNPTIVSSAHLL</sequence>
<gene>
    <name evidence="1" type="ORF">PACLA_8A043260</name>
</gene>
<evidence type="ECO:0000313" key="2">
    <source>
        <dbReference type="Proteomes" id="UP001152795"/>
    </source>
</evidence>
<dbReference type="AlphaFoldDB" id="A0A6S7JH12"/>
<evidence type="ECO:0000313" key="1">
    <source>
        <dbReference type="EMBL" id="CAB4029891.1"/>
    </source>
</evidence>
<name>A0A6S7JH12_PARCT</name>
<organism evidence="1 2">
    <name type="scientific">Paramuricea clavata</name>
    <name type="common">Red gorgonian</name>
    <name type="synonym">Violescent sea-whip</name>
    <dbReference type="NCBI Taxonomy" id="317549"/>
    <lineage>
        <taxon>Eukaryota</taxon>
        <taxon>Metazoa</taxon>
        <taxon>Cnidaria</taxon>
        <taxon>Anthozoa</taxon>
        <taxon>Octocorallia</taxon>
        <taxon>Malacalcyonacea</taxon>
        <taxon>Plexauridae</taxon>
        <taxon>Paramuricea</taxon>
    </lineage>
</organism>
<dbReference type="Proteomes" id="UP001152795">
    <property type="component" value="Unassembled WGS sequence"/>
</dbReference>
<keyword evidence="2" id="KW-1185">Reference proteome</keyword>
<accession>A0A6S7JH12</accession>
<proteinExistence type="predicted"/>
<dbReference type="EMBL" id="CACRXK020016479">
    <property type="protein sequence ID" value="CAB4029891.1"/>
    <property type="molecule type" value="Genomic_DNA"/>
</dbReference>
<comment type="caution">
    <text evidence="1">The sequence shown here is derived from an EMBL/GenBank/DDBJ whole genome shotgun (WGS) entry which is preliminary data.</text>
</comment>
<protein>
    <submittedName>
        <fullName evidence="1">Uncharacterized protein</fullName>
    </submittedName>
</protein>
<reference evidence="1" key="1">
    <citation type="submission" date="2020-04" db="EMBL/GenBank/DDBJ databases">
        <authorList>
            <person name="Alioto T."/>
            <person name="Alioto T."/>
            <person name="Gomez Garrido J."/>
        </authorList>
    </citation>
    <scope>NUCLEOTIDE SEQUENCE</scope>
    <source>
        <strain evidence="1">A484AB</strain>
    </source>
</reference>